<proteinExistence type="predicted"/>
<dbReference type="RefSeq" id="WP_176010027.1">
    <property type="nucleotide sequence ID" value="NZ_CP041372.2"/>
</dbReference>
<dbReference type="EMBL" id="CP041372">
    <property type="protein sequence ID" value="QKS72044.1"/>
    <property type="molecule type" value="Genomic_DNA"/>
</dbReference>
<keyword evidence="2" id="KW-0472">Membrane</keyword>
<evidence type="ECO:0000256" key="2">
    <source>
        <dbReference type="SAM" id="Phobius"/>
    </source>
</evidence>
<name>A0A859FHA0_9BACI</name>
<dbReference type="NCBIfam" id="NF041479">
    <property type="entry name" value="spor_membprot_YtrI"/>
    <property type="match status" value="1"/>
</dbReference>
<evidence type="ECO:0000313" key="5">
    <source>
        <dbReference type="Proteomes" id="UP000318138"/>
    </source>
</evidence>
<keyword evidence="2" id="KW-0812">Transmembrane</keyword>
<dbReference type="Proteomes" id="UP000318138">
    <property type="component" value="Chromosome"/>
</dbReference>
<dbReference type="KEGG" id="psua:FLK61_35875"/>
<sequence>MRVPETPTPAVKRFLVGVVLGMLIGWLFFIYQYGDVHESLLLDIQTLESELAKQTRTIDILREDQVKQNEENERRLTVQEVRIIIANERTSKLSEWTLYELKDLIEQEVEDVRNKDIAHVAESRFFLQRMLENKTFTVNQQEYQVSLIQLFLYTTLEVHVEVHEASSQS</sequence>
<feature type="domain" description="Sporulation membrane protein YtrI C-terminal" evidence="3">
    <location>
        <begin position="79"/>
        <end position="163"/>
    </location>
</feature>
<dbReference type="InterPro" id="IPR048198">
    <property type="entry name" value="YtrI"/>
</dbReference>
<keyword evidence="2" id="KW-1133">Transmembrane helix</keyword>
<feature type="transmembrane region" description="Helical" evidence="2">
    <location>
        <begin position="14"/>
        <end position="31"/>
    </location>
</feature>
<keyword evidence="5" id="KW-1185">Reference proteome</keyword>
<dbReference type="InterPro" id="IPR058620">
    <property type="entry name" value="YtrI_C"/>
</dbReference>
<organism evidence="4 5">
    <name type="scientific">Paenalkalicoccus suaedae</name>
    <dbReference type="NCBI Taxonomy" id="2592382"/>
    <lineage>
        <taxon>Bacteria</taxon>
        <taxon>Bacillati</taxon>
        <taxon>Bacillota</taxon>
        <taxon>Bacilli</taxon>
        <taxon>Bacillales</taxon>
        <taxon>Bacillaceae</taxon>
        <taxon>Paenalkalicoccus</taxon>
    </lineage>
</organism>
<gene>
    <name evidence="4" type="ORF">FLK61_35875</name>
</gene>
<dbReference type="Pfam" id="PF26347">
    <property type="entry name" value="YtrI_sporulation"/>
    <property type="match status" value="1"/>
</dbReference>
<reference evidence="5" key="1">
    <citation type="submission" date="2019-07" db="EMBL/GenBank/DDBJ databases">
        <title>Bacillus alkalisoli sp. nov. isolated from saline soil.</title>
        <authorList>
            <person name="Sun J.-Q."/>
            <person name="Xu L."/>
        </authorList>
    </citation>
    <scope>NUCLEOTIDE SEQUENCE [LARGE SCALE GENOMIC DNA]</scope>
    <source>
        <strain evidence="5">M4U3P1</strain>
    </source>
</reference>
<accession>A0A859FHA0</accession>
<protein>
    <recommendedName>
        <fullName evidence="3">Sporulation membrane protein YtrI C-terminal domain-containing protein</fullName>
    </recommendedName>
</protein>
<feature type="coiled-coil region" evidence="1">
    <location>
        <begin position="37"/>
        <end position="64"/>
    </location>
</feature>
<dbReference type="AlphaFoldDB" id="A0A859FHA0"/>
<evidence type="ECO:0000259" key="3">
    <source>
        <dbReference type="Pfam" id="PF26347"/>
    </source>
</evidence>
<evidence type="ECO:0000313" key="4">
    <source>
        <dbReference type="EMBL" id="QKS72044.1"/>
    </source>
</evidence>
<keyword evidence="1" id="KW-0175">Coiled coil</keyword>
<evidence type="ECO:0000256" key="1">
    <source>
        <dbReference type="SAM" id="Coils"/>
    </source>
</evidence>